<dbReference type="InterPro" id="IPR003615">
    <property type="entry name" value="HNH_nuc"/>
</dbReference>
<dbReference type="RefSeq" id="WP_153971398.1">
    <property type="nucleotide sequence ID" value="NZ_JACRWE010000001.1"/>
</dbReference>
<dbReference type="Proteomes" id="UP000609849">
    <property type="component" value="Unassembled WGS sequence"/>
</dbReference>
<comment type="caution">
    <text evidence="1">The sequence shown here is derived from an EMBL/GenBank/DDBJ whole genome shotgun (WGS) entry which is preliminary data.</text>
</comment>
<gene>
    <name evidence="1" type="ORF">H8923_01370</name>
</gene>
<keyword evidence="1" id="KW-0255">Endonuclease</keyword>
<name>A0ABR7JKD7_9FIRM</name>
<accession>A0ABR7JKD7</accession>
<keyword evidence="1" id="KW-0378">Hydrolase</keyword>
<keyword evidence="1" id="KW-0540">Nuclease</keyword>
<evidence type="ECO:0000313" key="1">
    <source>
        <dbReference type="EMBL" id="MBC5995396.1"/>
    </source>
</evidence>
<reference evidence="1 2" key="1">
    <citation type="submission" date="2020-08" db="EMBL/GenBank/DDBJ databases">
        <authorList>
            <person name="Liu C."/>
            <person name="Sun Q."/>
        </authorList>
    </citation>
    <scope>NUCLEOTIDE SEQUENCE [LARGE SCALE GENOMIC DNA]</scope>
    <source>
        <strain evidence="1 2">NSJ-18</strain>
    </source>
</reference>
<dbReference type="CDD" id="cd00085">
    <property type="entry name" value="HNHc"/>
    <property type="match status" value="1"/>
</dbReference>
<keyword evidence="2" id="KW-1185">Reference proteome</keyword>
<sequence length="107" mass="13277">MKLPDFLENNMFKQVKSKMNINEGYVVETDFNIQFERLKLDNNRRYTRDWIIVSRRYKEQNNWTCEECGLDCNITKYYLHTHHINHNRYNNSYNNLKVLCRSCIRRY</sequence>
<evidence type="ECO:0000313" key="2">
    <source>
        <dbReference type="Proteomes" id="UP000609849"/>
    </source>
</evidence>
<dbReference type="GO" id="GO:0004519">
    <property type="term" value="F:endonuclease activity"/>
    <property type="evidence" value="ECO:0007669"/>
    <property type="project" value="UniProtKB-KW"/>
</dbReference>
<proteinExistence type="predicted"/>
<dbReference type="EMBL" id="JACRWE010000001">
    <property type="protein sequence ID" value="MBC5995396.1"/>
    <property type="molecule type" value="Genomic_DNA"/>
</dbReference>
<protein>
    <submittedName>
        <fullName evidence="1">HNH endonuclease</fullName>
    </submittedName>
</protein>
<organism evidence="1 2">
    <name type="scientific">Romboutsia faecis</name>
    <dbReference type="NCBI Taxonomy" id="2764597"/>
    <lineage>
        <taxon>Bacteria</taxon>
        <taxon>Bacillati</taxon>
        <taxon>Bacillota</taxon>
        <taxon>Clostridia</taxon>
        <taxon>Peptostreptococcales</taxon>
        <taxon>Peptostreptococcaceae</taxon>
        <taxon>Romboutsia</taxon>
    </lineage>
</organism>